<reference evidence="1" key="1">
    <citation type="submission" date="2014-11" db="EMBL/GenBank/DDBJ databases">
        <authorList>
            <person name="Amaro Gonzalez C."/>
        </authorList>
    </citation>
    <scope>NUCLEOTIDE SEQUENCE</scope>
</reference>
<reference evidence="1" key="2">
    <citation type="journal article" date="2015" name="Fish Shellfish Immunol.">
        <title>Early steps in the European eel (Anguilla anguilla)-Vibrio vulnificus interaction in the gills: Role of the RtxA13 toxin.</title>
        <authorList>
            <person name="Callol A."/>
            <person name="Pajuelo D."/>
            <person name="Ebbesson L."/>
            <person name="Teles M."/>
            <person name="MacKenzie S."/>
            <person name="Amaro C."/>
        </authorList>
    </citation>
    <scope>NUCLEOTIDE SEQUENCE</scope>
</reference>
<dbReference type="InterPro" id="IPR009068">
    <property type="entry name" value="uS15_NS1_RNA-bd_sf"/>
</dbReference>
<dbReference type="AlphaFoldDB" id="A0A0E9V769"/>
<dbReference type="SUPFAM" id="SSF47060">
    <property type="entry name" value="S15/NS1 RNA-binding domain"/>
    <property type="match status" value="1"/>
</dbReference>
<sequence>MRCASAFFSVAVLTARIRNYQEHLQQHPKVRTEVKTTASLSFTLSPVQKNQLVLVLAL</sequence>
<dbReference type="EMBL" id="GBXM01034613">
    <property type="protein sequence ID" value="JAH73964.1"/>
    <property type="molecule type" value="Transcribed_RNA"/>
</dbReference>
<name>A0A0E9V769_ANGAN</name>
<proteinExistence type="predicted"/>
<evidence type="ECO:0000313" key="1">
    <source>
        <dbReference type="EMBL" id="JAH73964.1"/>
    </source>
</evidence>
<dbReference type="Gene3D" id="1.10.287.10">
    <property type="entry name" value="S15/NS1, RNA-binding"/>
    <property type="match status" value="1"/>
</dbReference>
<protein>
    <submittedName>
        <fullName evidence="1">Uncharacterized protein</fullName>
    </submittedName>
</protein>
<accession>A0A0E9V769</accession>
<organism evidence="1">
    <name type="scientific">Anguilla anguilla</name>
    <name type="common">European freshwater eel</name>
    <name type="synonym">Muraena anguilla</name>
    <dbReference type="NCBI Taxonomy" id="7936"/>
    <lineage>
        <taxon>Eukaryota</taxon>
        <taxon>Metazoa</taxon>
        <taxon>Chordata</taxon>
        <taxon>Craniata</taxon>
        <taxon>Vertebrata</taxon>
        <taxon>Euteleostomi</taxon>
        <taxon>Actinopterygii</taxon>
        <taxon>Neopterygii</taxon>
        <taxon>Teleostei</taxon>
        <taxon>Anguilliformes</taxon>
        <taxon>Anguillidae</taxon>
        <taxon>Anguilla</taxon>
    </lineage>
</organism>